<feature type="disulfide bond" evidence="3">
    <location>
        <begin position="2095"/>
        <end position="2113"/>
    </location>
</feature>
<dbReference type="GO" id="GO:0006508">
    <property type="term" value="P:proteolysis"/>
    <property type="evidence" value="ECO:0007669"/>
    <property type="project" value="UniProtKB-KW"/>
</dbReference>
<dbReference type="STRING" id="7168.A0A182NKP3"/>
<keyword evidence="10" id="KW-1185">Reference proteome</keyword>
<keyword evidence="7" id="KW-0812">Transmembrane</keyword>
<comment type="similarity">
    <text evidence="2">Belongs to the peptidase S1 family. CLIP subfamily.</text>
</comment>
<dbReference type="Proteomes" id="UP000075884">
    <property type="component" value="Unassembled WGS sequence"/>
</dbReference>
<keyword evidence="5" id="KW-0175">Coiled coil</keyword>
<evidence type="ECO:0000256" key="2">
    <source>
        <dbReference type="ARBA" id="ARBA00024195"/>
    </source>
</evidence>
<dbReference type="InterPro" id="IPR033116">
    <property type="entry name" value="TRYPSIN_SER"/>
</dbReference>
<dbReference type="SUPFAM" id="SSF50494">
    <property type="entry name" value="Trypsin-like serine proteases"/>
    <property type="match status" value="2"/>
</dbReference>
<keyword evidence="1 3" id="KW-1015">Disulfide bond</keyword>
<feature type="disulfide bond" evidence="3">
    <location>
        <begin position="1210"/>
        <end position="1222"/>
    </location>
</feature>
<proteinExistence type="inferred from homology"/>
<dbReference type="PROSITE" id="PS00135">
    <property type="entry name" value="TRYPSIN_SER"/>
    <property type="match status" value="1"/>
</dbReference>
<dbReference type="GO" id="GO:0004252">
    <property type="term" value="F:serine-type endopeptidase activity"/>
    <property type="evidence" value="ECO:0007669"/>
    <property type="project" value="InterPro"/>
</dbReference>
<evidence type="ECO:0000256" key="4">
    <source>
        <dbReference type="RuleBase" id="RU363034"/>
    </source>
</evidence>
<evidence type="ECO:0000256" key="6">
    <source>
        <dbReference type="SAM" id="MobiDB-lite"/>
    </source>
</evidence>
<dbReference type="InterPro" id="IPR009003">
    <property type="entry name" value="Peptidase_S1_PA"/>
</dbReference>
<feature type="disulfide bond" evidence="3">
    <location>
        <begin position="735"/>
        <end position="750"/>
    </location>
</feature>
<keyword evidence="4" id="KW-0645">Protease</keyword>
<keyword evidence="4" id="KW-0720">Serine protease</keyword>
<dbReference type="PANTHER" id="PTHR24258">
    <property type="entry name" value="SERINE PROTEASE-RELATED"/>
    <property type="match status" value="1"/>
</dbReference>
<feature type="compositionally biased region" description="Acidic residues" evidence="6">
    <location>
        <begin position="1259"/>
        <end position="1270"/>
    </location>
</feature>
<feature type="region of interest" description="Disordered" evidence="6">
    <location>
        <begin position="654"/>
        <end position="691"/>
    </location>
</feature>
<dbReference type="InterPro" id="IPR015420">
    <property type="entry name" value="Peptidase_S1A_nudel"/>
</dbReference>
<feature type="coiled-coil region" evidence="5">
    <location>
        <begin position="178"/>
        <end position="205"/>
    </location>
</feature>
<dbReference type="Pfam" id="PF00089">
    <property type="entry name" value="Trypsin"/>
    <property type="match status" value="1"/>
</dbReference>
<dbReference type="InterPro" id="IPR036055">
    <property type="entry name" value="LDL_receptor-like_sf"/>
</dbReference>
<feature type="disulfide bond" evidence="3">
    <location>
        <begin position="1625"/>
        <end position="1640"/>
    </location>
</feature>
<dbReference type="PROSITE" id="PS00134">
    <property type="entry name" value="TRYPSIN_HIS"/>
    <property type="match status" value="1"/>
</dbReference>
<protein>
    <recommendedName>
        <fullName evidence="8">Peptidase S1 domain-containing protein</fullName>
    </recommendedName>
</protein>
<dbReference type="SMART" id="SM00192">
    <property type="entry name" value="LDLa"/>
    <property type="match status" value="9"/>
</dbReference>
<dbReference type="SMART" id="SM00020">
    <property type="entry name" value="Tryp_SPc"/>
    <property type="match status" value="1"/>
</dbReference>
<dbReference type="Pfam" id="PF00057">
    <property type="entry name" value="Ldl_recept_a"/>
    <property type="match status" value="4"/>
</dbReference>
<evidence type="ECO:0000256" key="5">
    <source>
        <dbReference type="SAM" id="Coils"/>
    </source>
</evidence>
<feature type="disulfide bond" evidence="3">
    <location>
        <begin position="2088"/>
        <end position="2100"/>
    </location>
</feature>
<evidence type="ECO:0000256" key="1">
    <source>
        <dbReference type="ARBA" id="ARBA00023157"/>
    </source>
</evidence>
<dbReference type="VEuPathDB" id="VectorBase:ADIR008223"/>
<feature type="disulfide bond" evidence="3">
    <location>
        <begin position="2177"/>
        <end position="2192"/>
    </location>
</feature>
<feature type="compositionally biased region" description="Low complexity" evidence="6">
    <location>
        <begin position="1310"/>
        <end position="1401"/>
    </location>
</feature>
<evidence type="ECO:0000256" key="3">
    <source>
        <dbReference type="PROSITE-ProRule" id="PRU00124"/>
    </source>
</evidence>
<feature type="compositionally biased region" description="Polar residues" evidence="6">
    <location>
        <begin position="269"/>
        <end position="280"/>
    </location>
</feature>
<feature type="domain" description="Peptidase S1" evidence="8">
    <location>
        <begin position="960"/>
        <end position="1198"/>
    </location>
</feature>
<dbReference type="SUPFAM" id="SSF57424">
    <property type="entry name" value="LDL receptor-like module"/>
    <property type="match status" value="7"/>
</dbReference>
<dbReference type="Pfam" id="PF09342">
    <property type="entry name" value="DUF1986"/>
    <property type="match status" value="1"/>
</dbReference>
<feature type="compositionally biased region" description="Low complexity" evidence="6">
    <location>
        <begin position="1289"/>
        <end position="1302"/>
    </location>
</feature>
<feature type="compositionally biased region" description="Basic and acidic residues" evidence="6">
    <location>
        <begin position="1277"/>
        <end position="1286"/>
    </location>
</feature>
<dbReference type="InterPro" id="IPR001254">
    <property type="entry name" value="Trypsin_dom"/>
</dbReference>
<feature type="region of interest" description="Disordered" evidence="6">
    <location>
        <begin position="1253"/>
        <end position="1406"/>
    </location>
</feature>
<dbReference type="PROSITE" id="PS01209">
    <property type="entry name" value="LDLRA_1"/>
    <property type="match status" value="2"/>
</dbReference>
<reference evidence="10" key="1">
    <citation type="submission" date="2013-03" db="EMBL/GenBank/DDBJ databases">
        <title>The Genome Sequence of Anopheles dirus WRAIR2.</title>
        <authorList>
            <consortium name="The Broad Institute Genomics Platform"/>
            <person name="Neafsey D.E."/>
            <person name="Walton C."/>
            <person name="Walker B."/>
            <person name="Young S.K."/>
            <person name="Zeng Q."/>
            <person name="Gargeya S."/>
            <person name="Fitzgerald M."/>
            <person name="Haas B."/>
            <person name="Abouelleil A."/>
            <person name="Allen A.W."/>
            <person name="Alvarado L."/>
            <person name="Arachchi H.M."/>
            <person name="Berlin A.M."/>
            <person name="Chapman S.B."/>
            <person name="Gainer-Dewar J."/>
            <person name="Goldberg J."/>
            <person name="Griggs A."/>
            <person name="Gujja S."/>
            <person name="Hansen M."/>
            <person name="Howarth C."/>
            <person name="Imamovic A."/>
            <person name="Ireland A."/>
            <person name="Larimer J."/>
            <person name="McCowan C."/>
            <person name="Murphy C."/>
            <person name="Pearson M."/>
            <person name="Poon T.W."/>
            <person name="Priest M."/>
            <person name="Roberts A."/>
            <person name="Saif S."/>
            <person name="Shea T."/>
            <person name="Sisk P."/>
            <person name="Sykes S."/>
            <person name="Wortman J."/>
            <person name="Nusbaum C."/>
            <person name="Birren B."/>
        </authorList>
    </citation>
    <scope>NUCLEOTIDE SEQUENCE [LARGE SCALE GENOMIC DNA]</scope>
    <source>
        <strain evidence="10">WRAIR2</strain>
    </source>
</reference>
<feature type="disulfide bond" evidence="3">
    <location>
        <begin position="1587"/>
        <end position="1602"/>
    </location>
</feature>
<dbReference type="Gene3D" id="4.10.400.10">
    <property type="entry name" value="Low-density Lipoprotein Receptor"/>
    <property type="match status" value="7"/>
</dbReference>
<feature type="disulfide bond" evidence="3">
    <location>
        <begin position="1229"/>
        <end position="1244"/>
    </location>
</feature>
<feature type="disulfide bond" evidence="3">
    <location>
        <begin position="811"/>
        <end position="826"/>
    </location>
</feature>
<keyword evidence="7" id="KW-1133">Transmembrane helix</keyword>
<dbReference type="InterPro" id="IPR018114">
    <property type="entry name" value="TRYPSIN_HIS"/>
</dbReference>
<dbReference type="Gene3D" id="2.40.10.10">
    <property type="entry name" value="Trypsin-like serine proteases"/>
    <property type="match status" value="3"/>
</dbReference>
<organism evidence="9 10">
    <name type="scientific">Anopheles dirus</name>
    <dbReference type="NCBI Taxonomy" id="7168"/>
    <lineage>
        <taxon>Eukaryota</taxon>
        <taxon>Metazoa</taxon>
        <taxon>Ecdysozoa</taxon>
        <taxon>Arthropoda</taxon>
        <taxon>Hexapoda</taxon>
        <taxon>Insecta</taxon>
        <taxon>Pterygota</taxon>
        <taxon>Neoptera</taxon>
        <taxon>Endopterygota</taxon>
        <taxon>Diptera</taxon>
        <taxon>Nematocera</taxon>
        <taxon>Culicoidea</taxon>
        <taxon>Culicidae</taxon>
        <taxon>Anophelinae</taxon>
        <taxon>Anopheles</taxon>
    </lineage>
</organism>
<accession>A0A182NKP3</accession>
<dbReference type="PROSITE" id="PS50240">
    <property type="entry name" value="TRYPSIN_DOM"/>
    <property type="match status" value="1"/>
</dbReference>
<dbReference type="InterPro" id="IPR002172">
    <property type="entry name" value="LDrepeatLR_classA_rpt"/>
</dbReference>
<name>A0A182NKP3_9DIPT</name>
<evidence type="ECO:0000259" key="8">
    <source>
        <dbReference type="PROSITE" id="PS50240"/>
    </source>
</evidence>
<dbReference type="PRINTS" id="PR00261">
    <property type="entry name" value="LDLRECEPTOR"/>
</dbReference>
<sequence>MVEHDQIALDEELSSSTPSLRKLASAARTNLLCLMLTAVGGVIIMSAIAFGFYLSLPASVLLQQPASLVDRDPMNERQEDVHERYFKQEAHDILMGSLQLLELLEEFDPLLERHRQRRDVSDPVPNRISRSDDLSEEVSYGVRRRVQREYDLGTLPIEYRGVIVGLAPRRTRRHAVSLVDLQRAKRSAQQNYQRLEKEYNRCRKEAPNGKLCDQIYDKLQSLSDVLNARFLEVANLLQGLNELGPSTGKTPATYPAVFFGTTEPDVSKAASTSERSTSYRQESHTPKRDPAIATVEQLVNQMNITQSVPMGQDATTPVSDASFAPPLFDPSLHEPVENSSIRNLDDLFAHMGLSGADVAASSTTESTTEVYLFEADVASSSSTVKSATLPTTTKRSWTTTKSPLQIARNLHDVVDQLQLAQMLQPHPFHEDLLNPPSNIDEFVMSRSRNRDHTHHDTVPLDDSADDVMRSVHHQHQQHLQHQQHPLVVGPSAPFLSLCDQLRSAAGSGGQMKPGHTGFQHPAPGIPITGEATKASSQIIVNSAYGGGYVPNTVCFYQNAPPAGPHAAYGFQRPAAGTYHYPNAHGTVGYQQQPGYPAAGGKLPLNDPAIDALIQPRVPEAMINMPVSIQNLHQPGARVPGDTATDPNGPVLLCSMMYNGEGQSQPAPQHHPHHQPERQQAPNETHPLDGDASDDLAVMFAAGRSSAARAKGRHHCRRGWVPCFSSHQCVKRASWCDSKTDCMDGSDESACSCVSRLPKRKLCDGYADCPLGMDEMGCFGCEKFAFSCFHTADEYRAAHRSGSMCYTLLERCDGFDNCLNRKDEQDCTMLVRDLGHYLAYSVPHSSGVLHRNHRGKWYPVCGNPVQWAREACESELGPLDREPLLSHGHGSLPGPYISQRANSAVAQPEFSDACNGVYVHVKCPPARCGTSRLHEQHAARISVRARRTATNESELVESVRIVGGSHAEPEAYPFIVGIFRDGKFHCGGSIYNEHWIISAAHCCDNFHQHYFEVRSGMLRKRSFAPQVQITRVTHMIVHHAYSSALMANDIALMRVEHPFHYNRWVRPICMPERHRTTDDRDWVWGPPPGTVCTAVGWGALRERGGAPDHLMQVSVPILSYCKHRADRDSLQICAAEEDGGHDACQGDSGGPFVCQSKSNPFEWYLAGVVSHGEGCARAHEPGVYTRVALFLDWIAEKVKGPLPARTARADCPGMRCIWGGGVCLPAGKKCNGFVNCLGGEDESGCGMDQMLRSMAHRGEEDSEEEREEVEDSVTQKASEAHRDRQLDEATTSTTLTSEESTTLEVHEEDTTSTTHEASAEAQESMIVTKTAHTDPVTTTTPLPQEVPSTEVSSTEATTSATSSTEQPSTEPITTEHSTTSSSTLLSSAVPEETTPAATTPTTDSAIVFTEPEDTDQVPKGFELIAPVVPSTTEVIWKALEKTMKEVRGQVRTKNSTLPVTEPAPAEDLPEHPFFDQDLDVMHQEKHKRVATFRLTVHSLHTKTNAAPTSLPNDTAQYRQFLCRNSRLGFSDEIDLNRAFFDVRWHFSITQRINVAHRCDRIVDCEDGSDELNCTCRDFLRDKFDFLICDGKTDCLDHTDEQGCMNCHAGQYACRISQVCIPNEQVCNGQPDCPLHEDELDCLALTDGHRVYFDANNLTLFHNTGIVTRNTNGTWEVLCGAVLTAKTEHAVEKICSFLGFAGYRNYSLLSLAPNELPVGLLANTGQHHYVNLTVHTTCQALRVSCVQHINATEHDIAHFEHKHEQEPVQVNIHPLNPIHRPHHMPQIVFQENAHIELVENYGDDYDWPWNTNIYLDGVLICSGLIIEASWIVVASSCTRLVNLRHQYVAVVAGGAKSYLHIAGPYEQVVRVDCYHFIPEAQTVMLHLATKLNFSRHVLPTFVPENENVTDSECLAVGQDKYGRTKTLRVHLNGTNCQGDRVRCYHKDLKQPYYHHESYYYEPRSWQKYSVLTHLNSPHATEATRSGVIVCKTSRSGWYPVGFYQHKRGLCGFNEVVRVTSLVESYQKIQNVLHNEQCGGQLYMEPPCAGKRCRYGKCVGERLLCDRKPDCGDGSDEDPELCATRNQTTNCLPHQLRCANGRCVDKSSFCDRRNDCGDSTDEPHDCSCYTYLRITDPGKICDGVRNCWDKSDENPRVCRCHSTSFRCGESDICVPYDFVCDKERDCPDGEDELYCYALQQNSYEAGYGELMEQSYGIWHSKCFPKSAQFDDEYMRRICEQLGYNQVRKIYGRAIVEGSRLRTANETESSVDKLRRAATKTIVQNKFSKVVINQNHTFYMKPSRPMFKVINWNHDDEQNCHRLEMLCAA</sequence>
<dbReference type="InterPro" id="IPR023415">
    <property type="entry name" value="LDLR_class-A_CS"/>
</dbReference>
<keyword evidence="4" id="KW-0378">Hydrolase</keyword>
<dbReference type="PANTHER" id="PTHR24258:SF140">
    <property type="entry name" value="BCDNA.GH08420-RELATED"/>
    <property type="match status" value="1"/>
</dbReference>
<dbReference type="PROSITE" id="PS50068">
    <property type="entry name" value="LDLRA_2"/>
    <property type="match status" value="8"/>
</dbReference>
<feature type="region of interest" description="Disordered" evidence="6">
    <location>
        <begin position="265"/>
        <end position="288"/>
    </location>
</feature>
<dbReference type="EnsemblMetazoa" id="ADIR008223-RA">
    <property type="protein sequence ID" value="ADIR008223-PA"/>
    <property type="gene ID" value="ADIR008223"/>
</dbReference>
<dbReference type="InterPro" id="IPR043504">
    <property type="entry name" value="Peptidase_S1_PA_chymotrypsin"/>
</dbReference>
<comment type="caution">
    <text evidence="3">Lacks conserved residue(s) required for the propagation of feature annotation.</text>
</comment>
<evidence type="ECO:0000256" key="7">
    <source>
        <dbReference type="SAM" id="Phobius"/>
    </source>
</evidence>
<feature type="disulfide bond" evidence="3">
    <location>
        <begin position="2050"/>
        <end position="2068"/>
    </location>
</feature>
<keyword evidence="7" id="KW-0472">Membrane</keyword>
<dbReference type="CDD" id="cd00112">
    <property type="entry name" value="LDLa"/>
    <property type="match status" value="8"/>
</dbReference>
<feature type="transmembrane region" description="Helical" evidence="7">
    <location>
        <begin position="31"/>
        <end position="54"/>
    </location>
</feature>
<reference evidence="9" key="2">
    <citation type="submission" date="2020-05" db="UniProtKB">
        <authorList>
            <consortium name="EnsemblMetazoa"/>
        </authorList>
    </citation>
    <scope>IDENTIFICATION</scope>
    <source>
        <strain evidence="9">WRAIR2</strain>
    </source>
</reference>
<dbReference type="FunFam" id="2.40.10.10:FF:000111">
    <property type="entry name" value="Blast:Serine protease nudel"/>
    <property type="match status" value="1"/>
</dbReference>
<evidence type="ECO:0000313" key="10">
    <source>
        <dbReference type="Proteomes" id="UP000075884"/>
    </source>
</evidence>
<dbReference type="CDD" id="cd00190">
    <property type="entry name" value="Tryp_SPc"/>
    <property type="match status" value="1"/>
</dbReference>
<evidence type="ECO:0000313" key="9">
    <source>
        <dbReference type="EnsemblMetazoa" id="ADIR008223-PA"/>
    </source>
</evidence>